<dbReference type="EMBL" id="CDMZ01000706">
    <property type="protein sequence ID" value="CEM19868.1"/>
    <property type="molecule type" value="Genomic_DNA"/>
</dbReference>
<reference evidence="3" key="1">
    <citation type="submission" date="2014-11" db="EMBL/GenBank/DDBJ databases">
        <authorList>
            <person name="Otto D Thomas"/>
            <person name="Naeem Raeece"/>
        </authorList>
    </citation>
    <scope>NUCLEOTIDE SEQUENCE</scope>
</reference>
<feature type="region of interest" description="Disordered" evidence="2">
    <location>
        <begin position="1"/>
        <end position="34"/>
    </location>
</feature>
<evidence type="ECO:0000256" key="1">
    <source>
        <dbReference type="SAM" id="Coils"/>
    </source>
</evidence>
<gene>
    <name evidence="3" type="ORF">Cvel_3853</name>
</gene>
<feature type="coiled-coil region" evidence="1">
    <location>
        <begin position="346"/>
        <end position="387"/>
    </location>
</feature>
<dbReference type="VEuPathDB" id="CryptoDB:Cvel_3853"/>
<name>A0A0G4FX58_9ALVE</name>
<sequence>MNWGWDQAGPGPFGTALPGGMSMQSHGHAASSSGQPLGDPAYGFGCGFPAPSPMVSIPQFDALTPSFFRALLGTELEMNRLQIRQRDETAPLWMQITALLSSLSDLLSLRLCVVLTAEDLSRETDHDFARPLPQDPTKKAKTKTRSGNPKSKGGAPLLMWPLPVRTRVALVKDMEERVEREGVEEAMRRLMGSADGQFFLAGSELADLRSRLSVAVKKTYQKAVRDERKKRKGTTVRDDDPSSVILKKELVRLRKQECKARKERKQIFQELETLGVGTVSRHPPPPPPTTPPPSSPPPPTADIPSPPAAAGAAADSGSEQLQQGGIDRQGEGDGMSSSGCPGGAFVSRESQRVALLKSKLEEARVKLNEASKERRRLIRRIVAADDDFTKKLPGVARIARERDRNERKKGGSAERVMEELVKGEEDGDESESDFSALSDPSDRDGEGELGEDGCCLQAVKSDKHDASPP</sequence>
<feature type="region of interest" description="Disordered" evidence="2">
    <location>
        <begin position="126"/>
        <end position="156"/>
    </location>
</feature>
<protein>
    <submittedName>
        <fullName evidence="3">Uncharacterized protein</fullName>
    </submittedName>
</protein>
<evidence type="ECO:0000256" key="2">
    <source>
        <dbReference type="SAM" id="MobiDB-lite"/>
    </source>
</evidence>
<feature type="compositionally biased region" description="Basic and acidic residues" evidence="2">
    <location>
        <begin position="401"/>
        <end position="424"/>
    </location>
</feature>
<feature type="region of interest" description="Disordered" evidence="2">
    <location>
        <begin position="272"/>
        <end position="345"/>
    </location>
</feature>
<feature type="compositionally biased region" description="Basic and acidic residues" evidence="2">
    <location>
        <begin position="460"/>
        <end position="469"/>
    </location>
</feature>
<keyword evidence="1" id="KW-0175">Coiled coil</keyword>
<dbReference type="AlphaFoldDB" id="A0A0G4FX58"/>
<evidence type="ECO:0000313" key="3">
    <source>
        <dbReference type="EMBL" id="CEM19868.1"/>
    </source>
</evidence>
<feature type="compositionally biased region" description="Polar residues" evidence="2">
    <location>
        <begin position="22"/>
        <end position="34"/>
    </location>
</feature>
<organism evidence="3">
    <name type="scientific">Chromera velia CCMP2878</name>
    <dbReference type="NCBI Taxonomy" id="1169474"/>
    <lineage>
        <taxon>Eukaryota</taxon>
        <taxon>Sar</taxon>
        <taxon>Alveolata</taxon>
        <taxon>Colpodellida</taxon>
        <taxon>Chromeraceae</taxon>
        <taxon>Chromera</taxon>
    </lineage>
</organism>
<accession>A0A0G4FX58</accession>
<proteinExistence type="predicted"/>
<feature type="region of interest" description="Disordered" evidence="2">
    <location>
        <begin position="401"/>
        <end position="469"/>
    </location>
</feature>
<feature type="compositionally biased region" description="Pro residues" evidence="2">
    <location>
        <begin position="282"/>
        <end position="307"/>
    </location>
</feature>
<feature type="compositionally biased region" description="Low complexity" evidence="2">
    <location>
        <begin position="308"/>
        <end position="318"/>
    </location>
</feature>